<keyword evidence="8" id="KW-1185">Reference proteome</keyword>
<keyword evidence="3" id="KW-0413">Isomerase</keyword>
<evidence type="ECO:0000313" key="7">
    <source>
        <dbReference type="EMBL" id="SDA44759.1"/>
    </source>
</evidence>
<evidence type="ECO:0000256" key="5">
    <source>
        <dbReference type="ARBA" id="ARBA00033164"/>
    </source>
</evidence>
<organism evidence="7 8">
    <name type="scientific">Lactobacillus kefiranofaciens</name>
    <dbReference type="NCBI Taxonomy" id="267818"/>
    <lineage>
        <taxon>Bacteria</taxon>
        <taxon>Bacillati</taxon>
        <taxon>Bacillota</taxon>
        <taxon>Bacilli</taxon>
        <taxon>Lactobacillales</taxon>
        <taxon>Lactobacillaceae</taxon>
        <taxon>Lactobacillus</taxon>
    </lineage>
</organism>
<dbReference type="CDD" id="cd02869">
    <property type="entry name" value="PseudoU_synth_RluA_like"/>
    <property type="match status" value="1"/>
</dbReference>
<dbReference type="InterPro" id="IPR006224">
    <property type="entry name" value="PsdUridine_synth_RluA-like_CS"/>
</dbReference>
<dbReference type="PANTHER" id="PTHR21600">
    <property type="entry name" value="MITOCHONDRIAL RNA PSEUDOURIDINE SYNTHASE"/>
    <property type="match status" value="1"/>
</dbReference>
<dbReference type="InterPro" id="IPR020103">
    <property type="entry name" value="PsdUridine_synth_cat_dom_sf"/>
</dbReference>
<dbReference type="EMBL" id="FMXC01000004">
    <property type="protein sequence ID" value="SDA44759.1"/>
    <property type="molecule type" value="Genomic_DNA"/>
</dbReference>
<protein>
    <recommendedName>
        <fullName evidence="4">RNA pseudouridylate synthase</fullName>
    </recommendedName>
    <alternativeName>
        <fullName evidence="5">RNA-uridine isomerase</fullName>
    </alternativeName>
</protein>
<evidence type="ECO:0000256" key="4">
    <source>
        <dbReference type="ARBA" id="ARBA00031870"/>
    </source>
</evidence>
<dbReference type="PROSITE" id="PS01129">
    <property type="entry name" value="PSI_RLU"/>
    <property type="match status" value="1"/>
</dbReference>
<dbReference type="Gene3D" id="3.30.2350.10">
    <property type="entry name" value="Pseudouridine synthase"/>
    <property type="match status" value="1"/>
</dbReference>
<comment type="caution">
    <text evidence="7">The sequence shown here is derived from an EMBL/GenBank/DDBJ whole genome shotgun (WGS) entry which is preliminary data.</text>
</comment>
<name>A0ABY0MA54_9LACO</name>
<dbReference type="InterPro" id="IPR006145">
    <property type="entry name" value="PsdUridine_synth_RsuA/RluA"/>
</dbReference>
<feature type="domain" description="Pseudouridine synthase RsuA/RluA-like" evidence="6">
    <location>
        <begin position="2"/>
        <end position="113"/>
    </location>
</feature>
<sequence length="172" mass="19388">MKPHVITRLDRDTSGLVLVGKNAVAHARFSKLGKEKFIKKYHAIVHGNFTETELTGLINQPIGKKGSGVKRAVVADGKKAQTQYQVLKQVPGASLIQLRLLTGRTHQIRVHMAYLGHPLYGDPLYGIKDGFKRQVLNCFYLNFPDSFNHDQLQTVEVSDPLDMQELWRKLAN</sequence>
<comment type="similarity">
    <text evidence="2">Belongs to the pseudouridine synthase RluA family.</text>
</comment>
<evidence type="ECO:0000256" key="3">
    <source>
        <dbReference type="ARBA" id="ARBA00023235"/>
    </source>
</evidence>
<accession>A0ABY0MA54</accession>
<dbReference type="PANTHER" id="PTHR21600:SF44">
    <property type="entry name" value="RIBOSOMAL LARGE SUBUNIT PSEUDOURIDINE SYNTHASE D"/>
    <property type="match status" value="1"/>
</dbReference>
<dbReference type="SUPFAM" id="SSF55120">
    <property type="entry name" value="Pseudouridine synthase"/>
    <property type="match status" value="1"/>
</dbReference>
<evidence type="ECO:0000313" key="8">
    <source>
        <dbReference type="Proteomes" id="UP000181860"/>
    </source>
</evidence>
<proteinExistence type="inferred from homology"/>
<gene>
    <name evidence="7" type="ORF">SAMN02983011_00612</name>
</gene>
<comment type="catalytic activity">
    <reaction evidence="1">
        <text>a uridine in RNA = a pseudouridine in RNA</text>
        <dbReference type="Rhea" id="RHEA:48348"/>
        <dbReference type="Rhea" id="RHEA-COMP:12068"/>
        <dbReference type="Rhea" id="RHEA-COMP:12069"/>
        <dbReference type="ChEBI" id="CHEBI:65314"/>
        <dbReference type="ChEBI" id="CHEBI:65315"/>
    </reaction>
</comment>
<evidence type="ECO:0000256" key="2">
    <source>
        <dbReference type="ARBA" id="ARBA00010876"/>
    </source>
</evidence>
<dbReference type="InterPro" id="IPR050188">
    <property type="entry name" value="RluA_PseudoU_synthase"/>
</dbReference>
<evidence type="ECO:0000259" key="6">
    <source>
        <dbReference type="Pfam" id="PF00849"/>
    </source>
</evidence>
<reference evidence="7 8" key="1">
    <citation type="submission" date="2016-10" db="EMBL/GenBank/DDBJ databases">
        <authorList>
            <person name="Varghese N."/>
            <person name="Submissions S."/>
        </authorList>
    </citation>
    <scope>NUCLEOTIDE SEQUENCE [LARGE SCALE GENOMIC DNA]</scope>
    <source>
        <strain evidence="7 8">ATCC 43761</strain>
    </source>
</reference>
<evidence type="ECO:0000256" key="1">
    <source>
        <dbReference type="ARBA" id="ARBA00000073"/>
    </source>
</evidence>
<dbReference type="Proteomes" id="UP000181860">
    <property type="component" value="Unassembled WGS sequence"/>
</dbReference>
<dbReference type="Pfam" id="PF00849">
    <property type="entry name" value="PseudoU_synth_2"/>
    <property type="match status" value="1"/>
</dbReference>